<protein>
    <submittedName>
        <fullName evidence="1">Uncharacterized protein</fullName>
    </submittedName>
</protein>
<organism evidence="1 2">
    <name type="scientific">Genlisea aurea</name>
    <dbReference type="NCBI Taxonomy" id="192259"/>
    <lineage>
        <taxon>Eukaryota</taxon>
        <taxon>Viridiplantae</taxon>
        <taxon>Streptophyta</taxon>
        <taxon>Embryophyta</taxon>
        <taxon>Tracheophyta</taxon>
        <taxon>Spermatophyta</taxon>
        <taxon>Magnoliopsida</taxon>
        <taxon>eudicotyledons</taxon>
        <taxon>Gunneridae</taxon>
        <taxon>Pentapetalae</taxon>
        <taxon>asterids</taxon>
        <taxon>lamiids</taxon>
        <taxon>Lamiales</taxon>
        <taxon>Lentibulariaceae</taxon>
        <taxon>Genlisea</taxon>
    </lineage>
</organism>
<evidence type="ECO:0000313" key="1">
    <source>
        <dbReference type="EMBL" id="EPS71168.1"/>
    </source>
</evidence>
<evidence type="ECO:0000313" key="2">
    <source>
        <dbReference type="Proteomes" id="UP000015453"/>
    </source>
</evidence>
<dbReference type="Proteomes" id="UP000015453">
    <property type="component" value="Unassembled WGS sequence"/>
</dbReference>
<comment type="caution">
    <text evidence="1">The sequence shown here is derived from an EMBL/GenBank/DDBJ whole genome shotgun (WGS) entry which is preliminary data.</text>
</comment>
<proteinExistence type="predicted"/>
<dbReference type="AlphaFoldDB" id="S8E5S9"/>
<accession>S8E5S9</accession>
<sequence length="200" mass="22079">MAGHGDPVGNSGFRILARQSMFAAMAEGLSCPRNSWNLSMLLYSIFWIRWRELGFGIVAGIESKVDLQSQYCGRVLFPENRFEVLHSCRGRVGAGSGNMRPVSWRGVTFLVACFRLSLSYIGGARPRSLGLAAIAWSCLMMIVADWGISPVSWLGDPDKPPSEFAAMAWWIPHLSLIEENNHGGAGVSLHHWKLTFPSEP</sequence>
<keyword evidence="2" id="KW-1185">Reference proteome</keyword>
<reference evidence="1 2" key="1">
    <citation type="journal article" date="2013" name="BMC Genomics">
        <title>The miniature genome of a carnivorous plant Genlisea aurea contains a low number of genes and short non-coding sequences.</title>
        <authorList>
            <person name="Leushkin E.V."/>
            <person name="Sutormin R.A."/>
            <person name="Nabieva E.R."/>
            <person name="Penin A.A."/>
            <person name="Kondrashov A.S."/>
            <person name="Logacheva M.D."/>
        </authorList>
    </citation>
    <scope>NUCLEOTIDE SEQUENCE [LARGE SCALE GENOMIC DNA]</scope>
</reference>
<dbReference type="EMBL" id="AUSU01001378">
    <property type="protein sequence ID" value="EPS71168.1"/>
    <property type="molecule type" value="Genomic_DNA"/>
</dbReference>
<name>S8E5S9_9LAMI</name>
<gene>
    <name evidence="1" type="ORF">M569_03599</name>
</gene>